<dbReference type="AlphaFoldDB" id="A0AAE1AVK4"/>
<evidence type="ECO:0000313" key="2">
    <source>
        <dbReference type="Proteomes" id="UP001283361"/>
    </source>
</evidence>
<gene>
    <name evidence="1" type="ORF">RRG08_003660</name>
</gene>
<reference evidence="1" key="1">
    <citation type="journal article" date="2023" name="G3 (Bethesda)">
        <title>A reference genome for the long-term kleptoplast-retaining sea slug Elysia crispata morphotype clarki.</title>
        <authorList>
            <person name="Eastman K.E."/>
            <person name="Pendleton A.L."/>
            <person name="Shaikh M.A."/>
            <person name="Suttiyut T."/>
            <person name="Ogas R."/>
            <person name="Tomko P."/>
            <person name="Gavelis G."/>
            <person name="Widhalm J.R."/>
            <person name="Wisecaver J.H."/>
        </authorList>
    </citation>
    <scope>NUCLEOTIDE SEQUENCE</scope>
    <source>
        <strain evidence="1">ECLA1</strain>
    </source>
</reference>
<comment type="caution">
    <text evidence="1">The sequence shown here is derived from an EMBL/GenBank/DDBJ whole genome shotgun (WGS) entry which is preliminary data.</text>
</comment>
<sequence>MFFLLQHAPTPKSSRTPRYITAEATSVLMGNLNSALHPPWFSKEEREAVKRKRNDQGDHECEVFGRGPEAAESAFAWENCTKNCGHLQFIPAPEFCLDHLPEWCTLPTVVDYVKTIAALTVRLRVTYTSWGRPDGYSFSNHRGSDIPHSGSGWVRNVYPCNGACPCVECVESSSPRQKWYEVHLETACHVVFDTQEARATKVDFFYDDEKAKIEKKVQTIQAIKTHTTDEKGDTCTIVCATHNENLASKLMQYLKETEKIKFFGPPQVWSLPEWQRMCIIVSHPHGQPKQVTVGKVCDPRIEGDRRYLTYITDTCPGSSGAPVLVLKFDEIGLCKYSASYPSLLPPHSQWLQLRGVNQSSATSTAYPETYYPLKQRNK</sequence>
<dbReference type="Proteomes" id="UP001283361">
    <property type="component" value="Unassembled WGS sequence"/>
</dbReference>
<protein>
    <submittedName>
        <fullName evidence="1">Uncharacterized protein</fullName>
    </submittedName>
</protein>
<dbReference type="SUPFAM" id="SSF50494">
    <property type="entry name" value="Trypsin-like serine proteases"/>
    <property type="match status" value="1"/>
</dbReference>
<name>A0AAE1AVK4_9GAST</name>
<keyword evidence="2" id="KW-1185">Reference proteome</keyword>
<evidence type="ECO:0000313" key="1">
    <source>
        <dbReference type="EMBL" id="KAK3794509.1"/>
    </source>
</evidence>
<dbReference type="InterPro" id="IPR009003">
    <property type="entry name" value="Peptidase_S1_PA"/>
</dbReference>
<accession>A0AAE1AVK4</accession>
<organism evidence="1 2">
    <name type="scientific">Elysia crispata</name>
    <name type="common">lettuce slug</name>
    <dbReference type="NCBI Taxonomy" id="231223"/>
    <lineage>
        <taxon>Eukaryota</taxon>
        <taxon>Metazoa</taxon>
        <taxon>Spiralia</taxon>
        <taxon>Lophotrochozoa</taxon>
        <taxon>Mollusca</taxon>
        <taxon>Gastropoda</taxon>
        <taxon>Heterobranchia</taxon>
        <taxon>Euthyneura</taxon>
        <taxon>Panpulmonata</taxon>
        <taxon>Sacoglossa</taxon>
        <taxon>Placobranchoidea</taxon>
        <taxon>Plakobranchidae</taxon>
        <taxon>Elysia</taxon>
    </lineage>
</organism>
<dbReference type="EMBL" id="JAWDGP010001105">
    <property type="protein sequence ID" value="KAK3794509.1"/>
    <property type="molecule type" value="Genomic_DNA"/>
</dbReference>
<proteinExistence type="predicted"/>